<dbReference type="Proteomes" id="UP000008672">
    <property type="component" value="Unassembled WGS sequence"/>
</dbReference>
<evidence type="ECO:0000313" key="2">
    <source>
        <dbReference type="Ensembl" id="ENSLACP00000008078.1"/>
    </source>
</evidence>
<organism evidence="2 3">
    <name type="scientific">Latimeria chalumnae</name>
    <name type="common">Coelacanth</name>
    <dbReference type="NCBI Taxonomy" id="7897"/>
    <lineage>
        <taxon>Eukaryota</taxon>
        <taxon>Metazoa</taxon>
        <taxon>Chordata</taxon>
        <taxon>Craniata</taxon>
        <taxon>Vertebrata</taxon>
        <taxon>Euteleostomi</taxon>
        <taxon>Coelacanthiformes</taxon>
        <taxon>Coelacanthidae</taxon>
        <taxon>Latimeria</taxon>
    </lineage>
</organism>
<dbReference type="Pfam" id="PF05699">
    <property type="entry name" value="Dimer_Tnp_hAT"/>
    <property type="match status" value="1"/>
</dbReference>
<dbReference type="AlphaFoldDB" id="H3AEK7"/>
<dbReference type="InterPro" id="IPR025398">
    <property type="entry name" value="DUF4371"/>
</dbReference>
<evidence type="ECO:0000259" key="1">
    <source>
        <dbReference type="SMART" id="SM00597"/>
    </source>
</evidence>
<evidence type="ECO:0000313" key="3">
    <source>
        <dbReference type="Proteomes" id="UP000008672"/>
    </source>
</evidence>
<dbReference type="InParanoid" id="H3AEK7"/>
<dbReference type="InterPro" id="IPR008906">
    <property type="entry name" value="HATC_C_dom"/>
</dbReference>
<dbReference type="PANTHER" id="PTHR45749:SF21">
    <property type="entry name" value="DUF4371 DOMAIN-CONTAINING PROTEIN"/>
    <property type="match status" value="1"/>
</dbReference>
<dbReference type="InterPro" id="IPR012337">
    <property type="entry name" value="RNaseH-like_sf"/>
</dbReference>
<reference evidence="3" key="1">
    <citation type="submission" date="2011-08" db="EMBL/GenBank/DDBJ databases">
        <title>The draft genome of Latimeria chalumnae.</title>
        <authorList>
            <person name="Di Palma F."/>
            <person name="Alfoldi J."/>
            <person name="Johnson J."/>
            <person name="Berlin A."/>
            <person name="Gnerre S."/>
            <person name="Jaffe D."/>
            <person name="MacCallum I."/>
            <person name="Young S."/>
            <person name="Walker B.J."/>
            <person name="Lander E."/>
            <person name="Lindblad-Toh K."/>
        </authorList>
    </citation>
    <scope>NUCLEOTIDE SEQUENCE [LARGE SCALE GENOMIC DNA]</scope>
    <source>
        <strain evidence="3">Wild caught</strain>
    </source>
</reference>
<dbReference type="HOGENOM" id="CLU_006175_4_2_1"/>
<feature type="domain" description="TTF-type" evidence="1">
    <location>
        <begin position="1"/>
        <end position="75"/>
    </location>
</feature>
<dbReference type="EMBL" id="AFYH01165537">
    <property type="status" value="NOT_ANNOTATED_CDS"/>
    <property type="molecule type" value="Genomic_DNA"/>
</dbReference>
<dbReference type="SUPFAM" id="SSF53098">
    <property type="entry name" value="Ribonuclease H-like"/>
    <property type="match status" value="1"/>
</dbReference>
<dbReference type="GeneTree" id="ENSGT00940000164001"/>
<dbReference type="InterPro" id="IPR006580">
    <property type="entry name" value="Znf_TTF"/>
</dbReference>
<accession>H3AEK7</accession>
<reference evidence="2" key="2">
    <citation type="submission" date="2025-08" db="UniProtKB">
        <authorList>
            <consortium name="Ensembl"/>
        </authorList>
    </citation>
    <scope>IDENTIFICATION</scope>
</reference>
<dbReference type="STRING" id="7897.ENSLACP00000008078"/>
<proteinExistence type="predicted"/>
<protein>
    <recommendedName>
        <fullName evidence="1">TTF-type domain-containing protein</fullName>
    </recommendedName>
</protein>
<keyword evidence="3" id="KW-1185">Reference proteome</keyword>
<dbReference type="OMA" id="RGHIENT"/>
<sequence>SIYYNKFPWIEYSVRLDTVFCFPCRHFYTEKGYVDDLFIGKGLRDWKKLSEKPSKHANSQVHINNETIRSHKADVERNRLYLAKVCDILKLLSKLGLPFRGHDEGKDSKLKGNFLEFCDFFSKYDESFQKMQQSHFNCTSHEFQNEVLHICADLVTKGIVEAVRKTGFFTVIADEARSFKTEQLSLCIKYAENLEVRERFLCFIDCSSSRGAEGIYSCIKKALEKRGLQNLPVVAHSYDGAAVMSGHVSGVQQRMKTDHPAAVYVHCMAHKLNLVLVSNRTAVGFFNVIEKLYNLFAVPSNHQVFLGMQQALGLKPQEIVQLSDTQWACKWKSVLAVRMQYTAIIKSLEKVSDPAGKWSVEASGLNQHMRRLQFIACLLIFQDLLNVAHRALQAKGMTLAKASDIIERLKSFFKKRRSDESWSSVWEDITRFCQGHNILQDEANDCQVPKRRRVVKSSATLKDFLVSDTLGQILDAMNGKLERQFSKESMAIAGAVDSVLKCEKDGVQSLLQQYADPLNINPYIVASQMELFASTDCSITLEKLLHEVSPSLYPNHYKLIQLYLTLPVGTATSERSFSAMRRIRNWLRSTMASDRCSSLALLHIECDMTAKLIPEDIIDVYASQGKRRMQLQLIFI</sequence>
<reference evidence="2" key="3">
    <citation type="submission" date="2025-09" db="UniProtKB">
        <authorList>
            <consortium name="Ensembl"/>
        </authorList>
    </citation>
    <scope>IDENTIFICATION</scope>
</reference>
<name>H3AEK7_LATCH</name>
<dbReference type="eggNOG" id="ENOG502QPQD">
    <property type="taxonomic scope" value="Eukaryota"/>
</dbReference>
<dbReference type="PANTHER" id="PTHR45749">
    <property type="match status" value="1"/>
</dbReference>
<dbReference type="SMART" id="SM00597">
    <property type="entry name" value="ZnF_TTF"/>
    <property type="match status" value="1"/>
</dbReference>
<dbReference type="GO" id="GO:0046983">
    <property type="term" value="F:protein dimerization activity"/>
    <property type="evidence" value="ECO:0007669"/>
    <property type="project" value="InterPro"/>
</dbReference>
<dbReference type="Pfam" id="PF14291">
    <property type="entry name" value="DUF4371"/>
    <property type="match status" value="1"/>
</dbReference>
<dbReference type="Ensembl" id="ENSLACT00000008144.1">
    <property type="protein sequence ID" value="ENSLACP00000008078.1"/>
    <property type="gene ID" value="ENSLACG00000007150.1"/>
</dbReference>